<dbReference type="PRINTS" id="PR00494">
    <property type="entry name" value="FANCONICGENE"/>
</dbReference>
<dbReference type="PANTHER" id="PTHR16798">
    <property type="entry name" value="FANCONI ANEMIA GROUP C PROTEIN FANCC"/>
    <property type="match status" value="1"/>
</dbReference>
<organism evidence="1 2">
    <name type="scientific">Umbra pygmaea</name>
    <name type="common">Eastern mudminnow</name>
    <dbReference type="NCBI Taxonomy" id="75934"/>
    <lineage>
        <taxon>Eukaryota</taxon>
        <taxon>Metazoa</taxon>
        <taxon>Chordata</taxon>
        <taxon>Craniata</taxon>
        <taxon>Vertebrata</taxon>
        <taxon>Euteleostomi</taxon>
        <taxon>Actinopterygii</taxon>
        <taxon>Neopterygii</taxon>
        <taxon>Teleostei</taxon>
        <taxon>Protacanthopterygii</taxon>
        <taxon>Esociformes</taxon>
        <taxon>Umbridae</taxon>
        <taxon>Umbra</taxon>
    </lineage>
</organism>
<protein>
    <recommendedName>
        <fullName evidence="3">FA complementation group C</fullName>
    </recommendedName>
</protein>
<reference evidence="1 2" key="1">
    <citation type="submission" date="2024-06" db="EMBL/GenBank/DDBJ databases">
        <authorList>
            <person name="Pan Q."/>
            <person name="Wen M."/>
            <person name="Jouanno E."/>
            <person name="Zahm M."/>
            <person name="Klopp C."/>
            <person name="Cabau C."/>
            <person name="Louis A."/>
            <person name="Berthelot C."/>
            <person name="Parey E."/>
            <person name="Roest Crollius H."/>
            <person name="Montfort J."/>
            <person name="Robinson-Rechavi M."/>
            <person name="Bouchez O."/>
            <person name="Lampietro C."/>
            <person name="Lopez Roques C."/>
            <person name="Donnadieu C."/>
            <person name="Postlethwait J."/>
            <person name="Bobe J."/>
            <person name="Verreycken H."/>
            <person name="Guiguen Y."/>
        </authorList>
    </citation>
    <scope>NUCLEOTIDE SEQUENCE [LARGE SCALE GENOMIC DNA]</scope>
    <source>
        <strain evidence="1">Up_M1</strain>
        <tissue evidence="1">Testis</tissue>
    </source>
</reference>
<evidence type="ECO:0008006" key="3">
    <source>
        <dbReference type="Google" id="ProtNLM"/>
    </source>
</evidence>
<sequence>MNATYRHCCATGHSASTMSQVLTHTGPTTGLKPQEAAFWLGKAVEWGQAESPDLQRDTCIHLGRLRAFLHLLLTQMQKQSSTTETMRTLPFVGQFLGRLSWNPCVTADAESRSLLFQCLWSLYSEEPQNAVEKKANQWIRNVFCQLATEEDSATHLLAKHVGLPPKEYHRKVLRKMLCLLMEEVGQSCSSLSGHEHRCSCDSVFAASLACISLLTRPETAPLIGALLQRPVTCNRAALSQDFLDAVSSAYSRKHVTLEAQSVVCLWCHSLTSLEGAVMSLLDSVLSSPASTPLSLEDTVTHSLLPKACSQHISIFLVVNDIFRFMLGQVEGNQTLLSLIHTFTLCFLRELTALQTQECVSLKAFFPRTPQSLLVPLLTHSSEMDHEAWHVHLVRVTTVLRRLIEDDEEEGSRGQCNVFETWFLLVQCADWVEVASQLLVSATPHDCGPLLWLLTFYHHPTNRGHHRTQQLMAARETWDHLLSIFLVSAPPPPTHRLQLLAKLILSRIQQASLSSLLFVSLLVNFAVFSQVTVVDATEIVGKVAQQTGLVREAVWSVNMVGFRLNRDRPPSGLSDRVQLRTRALLDILSQGAT</sequence>
<gene>
    <name evidence="1" type="ORF">UPYG_G00181120</name>
</gene>
<dbReference type="InterPro" id="IPR000686">
    <property type="entry name" value="FANCC"/>
</dbReference>
<name>A0ABD0WQL4_UMBPY</name>
<dbReference type="PANTHER" id="PTHR16798:SF0">
    <property type="entry name" value="FANCONI ANEMIA GROUP C PROTEIN"/>
    <property type="match status" value="1"/>
</dbReference>
<keyword evidence="2" id="KW-1185">Reference proteome</keyword>
<comment type="caution">
    <text evidence="1">The sequence shown here is derived from an EMBL/GenBank/DDBJ whole genome shotgun (WGS) entry which is preliminary data.</text>
</comment>
<dbReference type="Proteomes" id="UP001557470">
    <property type="component" value="Unassembled WGS sequence"/>
</dbReference>
<accession>A0ABD0WQL4</accession>
<evidence type="ECO:0000313" key="2">
    <source>
        <dbReference type="Proteomes" id="UP001557470"/>
    </source>
</evidence>
<dbReference type="EMBL" id="JAGEUA010000005">
    <property type="protein sequence ID" value="KAL0979129.1"/>
    <property type="molecule type" value="Genomic_DNA"/>
</dbReference>
<dbReference type="AlphaFoldDB" id="A0ABD0WQL4"/>
<proteinExistence type="predicted"/>
<dbReference type="Pfam" id="PF02106">
    <property type="entry name" value="Fanconi_C"/>
    <property type="match status" value="1"/>
</dbReference>
<evidence type="ECO:0000313" key="1">
    <source>
        <dbReference type="EMBL" id="KAL0979129.1"/>
    </source>
</evidence>